<accession>A0A2P7AZF8</accession>
<comment type="caution">
    <text evidence="2">The sequence shown here is derived from an EMBL/GenBank/DDBJ whole genome shotgun (WGS) entry which is preliminary data.</text>
</comment>
<dbReference type="RefSeq" id="WP_106714902.1">
    <property type="nucleotide sequence ID" value="NZ_JACHXT010000002.1"/>
</dbReference>
<dbReference type="OrthoDB" id="7108001at2"/>
<feature type="coiled-coil region" evidence="1">
    <location>
        <begin position="37"/>
        <end position="91"/>
    </location>
</feature>
<dbReference type="EMBL" id="PGGN01000001">
    <property type="protein sequence ID" value="PSH59599.1"/>
    <property type="molecule type" value="Genomic_DNA"/>
</dbReference>
<keyword evidence="3" id="KW-1185">Reference proteome</keyword>
<dbReference type="AlphaFoldDB" id="A0A2P7AZF8"/>
<sequence length="351" mass="39896">MAVFSAPWKTNPIQYLVHERFPILAAYPGPLENPHYSDDIKTQLRKANEQASAFRKELAGLGLEGIQQLAAEARKREIDNYQEKQREEEQARFFNQPSSNADFEYWAKMSYWTIDEAVALSFGKDPRVVSWERLKSLANVSPFVGQFSAKQVLVSRAETMGQIWKSTIPRIFLAWAQRTRFDMPEELVKAVEALGIQIADWKTLFDQKNELFEKLESQLTEERAGRLADLKKRSEHLSEIGDEHSKQIAGYVGILDQYKSMHDALKARIVELEASPQSSSEKPLGTRERESLLKLIIGMAIAGYRYEPKIGRNAATTEIADDLTKLGVSLDADTIRKYLNEGKDLLPGETE</sequence>
<evidence type="ECO:0000313" key="2">
    <source>
        <dbReference type="EMBL" id="PSH59599.1"/>
    </source>
</evidence>
<dbReference type="Proteomes" id="UP000241158">
    <property type="component" value="Unassembled WGS sequence"/>
</dbReference>
<name>A0A2P7AZF8_9HYPH</name>
<reference evidence="3" key="1">
    <citation type="submission" date="2017-11" db="EMBL/GenBank/DDBJ databases">
        <authorList>
            <person name="Kuznetsova I."/>
            <person name="Sazanova A."/>
            <person name="Chirak E."/>
            <person name="Safronova V."/>
            <person name="Willems A."/>
        </authorList>
    </citation>
    <scope>NUCLEOTIDE SEQUENCE [LARGE SCALE GENOMIC DNA]</scope>
    <source>
        <strain evidence="3">PEPV15</strain>
    </source>
</reference>
<gene>
    <name evidence="2" type="ORF">CU100_02135</name>
</gene>
<keyword evidence="1" id="KW-0175">Coiled coil</keyword>
<protein>
    <submittedName>
        <fullName evidence="2">Uncharacterized protein</fullName>
    </submittedName>
</protein>
<evidence type="ECO:0000313" key="3">
    <source>
        <dbReference type="Proteomes" id="UP000241158"/>
    </source>
</evidence>
<proteinExistence type="predicted"/>
<evidence type="ECO:0000256" key="1">
    <source>
        <dbReference type="SAM" id="Coils"/>
    </source>
</evidence>
<organism evidence="2 3">
    <name type="scientific">Phyllobacterium endophyticum</name>
    <dbReference type="NCBI Taxonomy" id="1149773"/>
    <lineage>
        <taxon>Bacteria</taxon>
        <taxon>Pseudomonadati</taxon>
        <taxon>Pseudomonadota</taxon>
        <taxon>Alphaproteobacteria</taxon>
        <taxon>Hyphomicrobiales</taxon>
        <taxon>Phyllobacteriaceae</taxon>
        <taxon>Phyllobacterium</taxon>
    </lineage>
</organism>